<dbReference type="PANTHER" id="PTHR21192:SF2">
    <property type="entry name" value="NADH DEHYDROGENASE [UBIQUINONE] 1 ALPHA SUBCOMPLEX ASSEMBLY FACTOR 3"/>
    <property type="match status" value="1"/>
</dbReference>
<proteinExistence type="predicted"/>
<dbReference type="CDD" id="cd05560">
    <property type="entry name" value="Xcc1710_like"/>
    <property type="match status" value="1"/>
</dbReference>
<dbReference type="OrthoDB" id="9800373at2"/>
<dbReference type="RefSeq" id="WP_076585038.1">
    <property type="nucleotide sequence ID" value="NZ_FTLW01000001.1"/>
</dbReference>
<evidence type="ECO:0000313" key="2">
    <source>
        <dbReference type="Proteomes" id="UP000241788"/>
    </source>
</evidence>
<accession>A0A1N6PDA8</accession>
<dbReference type="SUPFAM" id="SSF64076">
    <property type="entry name" value="MTH938-like"/>
    <property type="match status" value="1"/>
</dbReference>
<keyword evidence="2" id="KW-1185">Reference proteome</keyword>
<dbReference type="STRING" id="1604334.SAMN05421546_0571"/>
<protein>
    <submittedName>
        <fullName evidence="1">Uncharacterized conserved protein, contains Mth938-like domain</fullName>
    </submittedName>
</protein>
<dbReference type="InterPro" id="IPR036748">
    <property type="entry name" value="MTH938-like_sf"/>
</dbReference>
<sequence length="124" mass="13112">MHLVQEPPDFEFFLRGADGASALVNERRLTRSFIIAPNQLLEDWPVSAVDQLDAASMGALLAMNPEVVILGTGATQGFPSAEVMAACLQHGIGIECMTNAAAARTFNVLAGEGRRVVAGFLLQG</sequence>
<name>A0A1N6PDA8_9GAMM</name>
<gene>
    <name evidence="1" type="ORF">SAMN05421546_0571</name>
</gene>
<dbReference type="EMBL" id="FTLW01000001">
    <property type="protein sequence ID" value="SIQ02294.1"/>
    <property type="molecule type" value="Genomic_DNA"/>
</dbReference>
<organism evidence="1 2">
    <name type="scientific">Solilutibacter tolerans</name>
    <dbReference type="NCBI Taxonomy" id="1604334"/>
    <lineage>
        <taxon>Bacteria</taxon>
        <taxon>Pseudomonadati</taxon>
        <taxon>Pseudomonadota</taxon>
        <taxon>Gammaproteobacteria</taxon>
        <taxon>Lysobacterales</taxon>
        <taxon>Lysobacteraceae</taxon>
        <taxon>Solilutibacter</taxon>
    </lineage>
</organism>
<evidence type="ECO:0000313" key="1">
    <source>
        <dbReference type="EMBL" id="SIQ02294.1"/>
    </source>
</evidence>
<reference evidence="2" key="1">
    <citation type="submission" date="2017-01" db="EMBL/GenBank/DDBJ databases">
        <authorList>
            <person name="Varghese N."/>
            <person name="Submissions S."/>
        </authorList>
    </citation>
    <scope>NUCLEOTIDE SEQUENCE [LARGE SCALE GENOMIC DNA]</scope>
    <source>
        <strain evidence="2">UM1</strain>
    </source>
</reference>
<dbReference type="Gene3D" id="3.40.1230.10">
    <property type="entry name" value="MTH938-like"/>
    <property type="match status" value="1"/>
</dbReference>
<dbReference type="Pfam" id="PF04430">
    <property type="entry name" value="DUF498"/>
    <property type="match status" value="1"/>
</dbReference>
<dbReference type="InterPro" id="IPR007523">
    <property type="entry name" value="NDUFAF3/AAMDC"/>
</dbReference>
<dbReference type="PANTHER" id="PTHR21192">
    <property type="entry name" value="NUCLEAR PROTEIN E3-3"/>
    <property type="match status" value="1"/>
</dbReference>
<dbReference type="Proteomes" id="UP000241788">
    <property type="component" value="Unassembled WGS sequence"/>
</dbReference>
<dbReference type="AlphaFoldDB" id="A0A1N6PDA8"/>